<dbReference type="Proteomes" id="UP000218151">
    <property type="component" value="Unassembled WGS sequence"/>
</dbReference>
<sequence>MTLADLALLLLGFMLLVQATAAPKREELSRSLRDAFAPSEPPLMPVTSFAVRFGTGSAAIADPAPLIAWARENVRDPRVELTVTAAVDGSAADTGPGGPALLALDRARAVAQLLSGVVPPRRLRLSTDPRPRGRTATVTLAFAGERP</sequence>
<protein>
    <recommendedName>
        <fullName evidence="3">Flagellar motor protein MotB</fullName>
    </recommendedName>
</protein>
<dbReference type="EMBL" id="NSLI01000003">
    <property type="protein sequence ID" value="PAX08362.1"/>
    <property type="molecule type" value="Genomic_DNA"/>
</dbReference>
<dbReference type="OrthoDB" id="7585963at2"/>
<gene>
    <name evidence="1" type="ORF">CKY28_10125</name>
</gene>
<name>A0A2A2SGN0_9SPHN</name>
<reference evidence="2" key="1">
    <citation type="submission" date="2017-09" db="EMBL/GenBank/DDBJ databases">
        <authorList>
            <person name="Feng G."/>
            <person name="Zhu H."/>
        </authorList>
    </citation>
    <scope>NUCLEOTIDE SEQUENCE [LARGE SCALE GENOMIC DNA]</scope>
    <source>
        <strain evidence="2">1PNM-20</strain>
    </source>
</reference>
<dbReference type="AlphaFoldDB" id="A0A2A2SGN0"/>
<comment type="caution">
    <text evidence="1">The sequence shown here is derived from an EMBL/GenBank/DDBJ whole genome shotgun (WGS) entry which is preliminary data.</text>
</comment>
<keyword evidence="2" id="KW-1185">Reference proteome</keyword>
<accession>A0A2A2SGN0</accession>
<evidence type="ECO:0000313" key="2">
    <source>
        <dbReference type="Proteomes" id="UP000218151"/>
    </source>
</evidence>
<proteinExistence type="predicted"/>
<organism evidence="1 2">
    <name type="scientific">Sphingomonas lenta</name>
    <dbReference type="NCBI Taxonomy" id="1141887"/>
    <lineage>
        <taxon>Bacteria</taxon>
        <taxon>Pseudomonadati</taxon>
        <taxon>Pseudomonadota</taxon>
        <taxon>Alphaproteobacteria</taxon>
        <taxon>Sphingomonadales</taxon>
        <taxon>Sphingomonadaceae</taxon>
        <taxon>Sphingomonas</taxon>
    </lineage>
</organism>
<evidence type="ECO:0008006" key="3">
    <source>
        <dbReference type="Google" id="ProtNLM"/>
    </source>
</evidence>
<evidence type="ECO:0000313" key="1">
    <source>
        <dbReference type="EMBL" id="PAX08362.1"/>
    </source>
</evidence>